<organism evidence="2 3">
    <name type="scientific">Nematostella vectensis</name>
    <name type="common">Starlet sea anemone</name>
    <dbReference type="NCBI Taxonomy" id="45351"/>
    <lineage>
        <taxon>Eukaryota</taxon>
        <taxon>Metazoa</taxon>
        <taxon>Cnidaria</taxon>
        <taxon>Anthozoa</taxon>
        <taxon>Hexacorallia</taxon>
        <taxon>Actiniaria</taxon>
        <taxon>Edwardsiidae</taxon>
        <taxon>Nematostella</taxon>
    </lineage>
</organism>
<keyword evidence="1" id="KW-0472">Membrane</keyword>
<name>A8DV89_NEMVE</name>
<keyword evidence="1" id="KW-1133">Transmembrane helix</keyword>
<evidence type="ECO:0000313" key="3">
    <source>
        <dbReference type="Proteomes" id="UP000001593"/>
    </source>
</evidence>
<dbReference type="EMBL" id="DS476415">
    <property type="protein sequence ID" value="EDO26238.1"/>
    <property type="molecule type" value="Genomic_DNA"/>
</dbReference>
<sequence length="213" mass="24339">MKTSKLGKAKRFAGALGKGFLVAFDFATAGFNIKTLYDQIKQCQKLTEETKKSRDKMMETKKLFEQGKTNLTNAQNEILKTSTTIYGNMTDEDFITNVEQIRDMLSKLSETSGDDRFSVQTGKLQKFLDSVEDKKLPSRETDMYNTINNDLLIPLKDVPISYSCYIRKLKDQSILIAIIVVILYNGNIFNLYLNNSRKEIDILSNFGSWSICY</sequence>
<dbReference type="AlphaFoldDB" id="A8DV89"/>
<feature type="transmembrane region" description="Helical" evidence="1">
    <location>
        <begin position="174"/>
        <end position="193"/>
    </location>
</feature>
<dbReference type="Proteomes" id="UP000001593">
    <property type="component" value="Unassembled WGS sequence"/>
</dbReference>
<gene>
    <name evidence="2" type="ORF">NEMVEDRAFT_v1g248888</name>
</gene>
<dbReference type="InParanoid" id="A8DV89"/>
<keyword evidence="3" id="KW-1185">Reference proteome</keyword>
<protein>
    <submittedName>
        <fullName evidence="2">Uncharacterized protein</fullName>
    </submittedName>
</protein>
<keyword evidence="1" id="KW-0812">Transmembrane</keyword>
<proteinExistence type="predicted"/>
<evidence type="ECO:0000313" key="2">
    <source>
        <dbReference type="EMBL" id="EDO26238.1"/>
    </source>
</evidence>
<evidence type="ECO:0000256" key="1">
    <source>
        <dbReference type="SAM" id="Phobius"/>
    </source>
</evidence>
<dbReference type="HOGENOM" id="CLU_1295741_0_0_1"/>
<reference evidence="2 3" key="1">
    <citation type="journal article" date="2007" name="Science">
        <title>Sea anemone genome reveals ancestral eumetazoan gene repertoire and genomic organization.</title>
        <authorList>
            <person name="Putnam N.H."/>
            <person name="Srivastava M."/>
            <person name="Hellsten U."/>
            <person name="Dirks B."/>
            <person name="Chapman J."/>
            <person name="Salamov A."/>
            <person name="Terry A."/>
            <person name="Shapiro H."/>
            <person name="Lindquist E."/>
            <person name="Kapitonov V.V."/>
            <person name="Jurka J."/>
            <person name="Genikhovich G."/>
            <person name="Grigoriev I.V."/>
            <person name="Lucas S.M."/>
            <person name="Steele R.E."/>
            <person name="Finnerty J.R."/>
            <person name="Technau U."/>
            <person name="Martindale M.Q."/>
            <person name="Rokhsar D.S."/>
        </authorList>
    </citation>
    <scope>NUCLEOTIDE SEQUENCE [LARGE SCALE GENOMIC DNA]</scope>
    <source>
        <strain evidence="3">CH2 X CH6</strain>
    </source>
</reference>
<accession>A8DV89</accession>